<gene>
    <name evidence="1" type="ORF">PLOB_00015094</name>
</gene>
<dbReference type="Proteomes" id="UP001159405">
    <property type="component" value="Unassembled WGS sequence"/>
</dbReference>
<dbReference type="EMBL" id="CALNXK010000190">
    <property type="protein sequence ID" value="CAH3174362.1"/>
    <property type="molecule type" value="Genomic_DNA"/>
</dbReference>
<organism evidence="1 2">
    <name type="scientific">Porites lobata</name>
    <dbReference type="NCBI Taxonomy" id="104759"/>
    <lineage>
        <taxon>Eukaryota</taxon>
        <taxon>Metazoa</taxon>
        <taxon>Cnidaria</taxon>
        <taxon>Anthozoa</taxon>
        <taxon>Hexacorallia</taxon>
        <taxon>Scleractinia</taxon>
        <taxon>Fungiina</taxon>
        <taxon>Poritidae</taxon>
        <taxon>Porites</taxon>
    </lineage>
</organism>
<evidence type="ECO:0000313" key="1">
    <source>
        <dbReference type="EMBL" id="CAH3174362.1"/>
    </source>
</evidence>
<evidence type="ECO:0000313" key="2">
    <source>
        <dbReference type="Proteomes" id="UP001159405"/>
    </source>
</evidence>
<protein>
    <submittedName>
        <fullName evidence="1">Uncharacterized protein</fullName>
    </submittedName>
</protein>
<accession>A0ABN8R4S4</accession>
<sequence length="93" mass="10503">MSFSTPVTKMAAYGAAGGGWRKMAGKFLPRVQIVAARRMLVSFNNKATNYVKHFICKDLQAVKGAETNALLTYQRYDVILRGMSSLDWLRMPW</sequence>
<name>A0ABN8R4S4_9CNID</name>
<proteinExistence type="predicted"/>
<comment type="caution">
    <text evidence="1">The sequence shown here is derived from an EMBL/GenBank/DDBJ whole genome shotgun (WGS) entry which is preliminary data.</text>
</comment>
<keyword evidence="2" id="KW-1185">Reference proteome</keyword>
<reference evidence="1 2" key="1">
    <citation type="submission" date="2022-05" db="EMBL/GenBank/DDBJ databases">
        <authorList>
            <consortium name="Genoscope - CEA"/>
            <person name="William W."/>
        </authorList>
    </citation>
    <scope>NUCLEOTIDE SEQUENCE [LARGE SCALE GENOMIC DNA]</scope>
</reference>